<dbReference type="Pfam" id="PF04168">
    <property type="entry name" value="Alpha-E"/>
    <property type="match status" value="1"/>
</dbReference>
<dbReference type="Gene3D" id="3.40.50.11290">
    <property type="match status" value="1"/>
</dbReference>
<dbReference type="InterPro" id="IPR007296">
    <property type="entry name" value="DUF403"/>
</dbReference>
<evidence type="ECO:0008006" key="5">
    <source>
        <dbReference type="Google" id="ProtNLM"/>
    </source>
</evidence>
<dbReference type="InterPro" id="IPR025841">
    <property type="entry name" value="CP_ATPgrasp_2"/>
</dbReference>
<keyword evidence="4" id="KW-1185">Reference proteome</keyword>
<feature type="domain" description="Circularly permuted ATP-grasp type 2" evidence="2">
    <location>
        <begin position="109"/>
        <end position="488"/>
    </location>
</feature>
<dbReference type="Pfam" id="PF14403">
    <property type="entry name" value="CP_ATPgrasp_2"/>
    <property type="match status" value="1"/>
</dbReference>
<proteinExistence type="predicted"/>
<evidence type="ECO:0000259" key="2">
    <source>
        <dbReference type="Pfam" id="PF14403"/>
    </source>
</evidence>
<reference evidence="3" key="1">
    <citation type="journal article" date="2014" name="Int. J. Syst. Evol. Microbiol.">
        <title>Complete genome sequence of Corynebacterium casei LMG S-19264T (=DSM 44701T), isolated from a smear-ripened cheese.</title>
        <authorList>
            <consortium name="US DOE Joint Genome Institute (JGI-PGF)"/>
            <person name="Walter F."/>
            <person name="Albersmeier A."/>
            <person name="Kalinowski J."/>
            <person name="Ruckert C."/>
        </authorList>
    </citation>
    <scope>NUCLEOTIDE SEQUENCE</scope>
    <source>
        <strain evidence="3">KCTC 32255</strain>
    </source>
</reference>
<dbReference type="AlphaFoldDB" id="A0A918P9H1"/>
<reference evidence="3" key="2">
    <citation type="submission" date="2020-09" db="EMBL/GenBank/DDBJ databases">
        <authorList>
            <person name="Sun Q."/>
            <person name="Kim S."/>
        </authorList>
    </citation>
    <scope>NUCLEOTIDE SEQUENCE</scope>
    <source>
        <strain evidence="3">KCTC 32255</strain>
    </source>
</reference>
<feature type="domain" description="DUF403" evidence="1">
    <location>
        <begin position="537"/>
        <end position="832"/>
    </location>
</feature>
<name>A0A918P9H1_9SPHN</name>
<dbReference type="InterPro" id="IPR051680">
    <property type="entry name" value="ATP-dep_Glu-Cys_Ligase-2"/>
</dbReference>
<comment type="caution">
    <text evidence="3">The sequence shown here is derived from an EMBL/GenBank/DDBJ whole genome shotgun (WGS) entry which is preliminary data.</text>
</comment>
<organism evidence="3 4">
    <name type="scientific">Novosphingobium colocasiae</name>
    <dbReference type="NCBI Taxonomy" id="1256513"/>
    <lineage>
        <taxon>Bacteria</taxon>
        <taxon>Pseudomonadati</taxon>
        <taxon>Pseudomonadota</taxon>
        <taxon>Alphaproteobacteria</taxon>
        <taxon>Sphingomonadales</taxon>
        <taxon>Sphingomonadaceae</taxon>
        <taxon>Novosphingobium</taxon>
    </lineage>
</organism>
<protein>
    <recommendedName>
        <fullName evidence="5">DUF403 domain-containing protein</fullName>
    </recommendedName>
</protein>
<dbReference type="PANTHER" id="PTHR34595">
    <property type="entry name" value="BLR5612 PROTEIN"/>
    <property type="match status" value="1"/>
</dbReference>
<evidence type="ECO:0000259" key="1">
    <source>
        <dbReference type="Pfam" id="PF04168"/>
    </source>
</evidence>
<evidence type="ECO:0000313" key="3">
    <source>
        <dbReference type="EMBL" id="GGY93876.1"/>
    </source>
</evidence>
<dbReference type="EMBL" id="BMZA01000001">
    <property type="protein sequence ID" value="GGY93876.1"/>
    <property type="molecule type" value="Genomic_DNA"/>
</dbReference>
<dbReference type="PANTHER" id="PTHR34595:SF2">
    <property type="entry name" value="BLR2978 PROTEIN"/>
    <property type="match status" value="1"/>
</dbReference>
<dbReference type="Proteomes" id="UP000648075">
    <property type="component" value="Unassembled WGS sequence"/>
</dbReference>
<evidence type="ECO:0000313" key="4">
    <source>
        <dbReference type="Proteomes" id="UP000648075"/>
    </source>
</evidence>
<sequence length="847" mass="91591">MSTKRPPDKGADTLPRAPVIAAAAQAAEPGRAGWLDAYPVEVSGGDLFGDAAEPVAQVWRGVAKGLAGLGDGDPAALQDAASRHAVELGLTFRIAGDEQERDWPLNAMPLLISAQEWAVIERGLIQRAELLEELAADVYGPQKLVAEGHLPAAVVAGSPFFARKMLGRTPKGGHFIQLYAADLARGPRGQWRVLQDRLRIASGIGYALENRLVMTRAAGDVLGGSHVRRLAGFFADLRAGVAASCGREQPRIALLTPGRFNQTYAEQAHLARYLGLPLVEGRDLSVLNDKLYIGTIAGPKRVDALWRWINTNALDPLAFDVKSQLGVANLFEAWASGGVEMVNWPGIEVLESPAFSAFIPRLCRILTGGPLILPNIATWWCGQAAEASTVVARLDEMTVQSAFGQPVEGLSGRGAVAGAGLDEASRKALLEAIWRRPMDYCGQEIVSLSTTPAIIDGEVVPCPFTVRAFVARTADGQWKVMPGGFARLSSSNALPTSMMGAGDLSADVWVIDQGSADKQGSGLLTEEPPISRGGGILASQAADNLFWFGRYNERAEYVVRLVRTMLGSSIELDEGARENSGTQRLLAQLLVQIGAIEADMVDASPVEICAQALTDMARTGSVSSLLRRRLETGLSLRERFARDFWRIVSRPYPPVSTSRPQDMLEFARKQTENFSALAGLISENMVRSAAWRFLEMGQRIERAQGLCRMAGALSAEPRNRGALGALLDLCDSQIVYRSRYLTGPMANPVRDLVLLDQDNPRALVSQVEQIAAHLIALPSGRDDNLPELPLRTARALIGELQSATAQDMTMQRVMALEVDLLDLSDAISLRYFLQVDRDQPAARTRLM</sequence>
<dbReference type="SUPFAM" id="SSF56059">
    <property type="entry name" value="Glutathione synthetase ATP-binding domain-like"/>
    <property type="match status" value="1"/>
</dbReference>
<accession>A0A918P9H1</accession>
<gene>
    <name evidence="3" type="ORF">GCM10011614_06050</name>
</gene>